<evidence type="ECO:0000313" key="5">
    <source>
        <dbReference type="Proteomes" id="UP001497493"/>
    </source>
</evidence>
<dbReference type="SUPFAM" id="SSF81606">
    <property type="entry name" value="PP2C-like"/>
    <property type="match status" value="1"/>
</dbReference>
<proteinExistence type="predicted"/>
<name>A0ABM9NF29_9GAMM</name>
<organism evidence="4 5">
    <name type="scientific">Candidatus Methylocalor cossyra</name>
    <dbReference type="NCBI Taxonomy" id="3108543"/>
    <lineage>
        <taxon>Bacteria</taxon>
        <taxon>Pseudomonadati</taxon>
        <taxon>Pseudomonadota</taxon>
        <taxon>Gammaproteobacteria</taxon>
        <taxon>Methylococcales</taxon>
        <taxon>Methylococcaceae</taxon>
        <taxon>Candidatus Methylocalor</taxon>
    </lineage>
</organism>
<evidence type="ECO:0000313" key="4">
    <source>
        <dbReference type="EMBL" id="CAL1239194.1"/>
    </source>
</evidence>
<accession>A0ABM9NF29</accession>
<feature type="domain" description="PAC" evidence="3">
    <location>
        <begin position="466"/>
        <end position="518"/>
    </location>
</feature>
<dbReference type="Gene3D" id="3.60.40.10">
    <property type="entry name" value="PPM-type phosphatase domain"/>
    <property type="match status" value="1"/>
</dbReference>
<dbReference type="EMBL" id="OZ026884">
    <property type="protein sequence ID" value="CAL1239194.1"/>
    <property type="molecule type" value="Genomic_DNA"/>
</dbReference>
<dbReference type="InterPro" id="IPR000700">
    <property type="entry name" value="PAS-assoc_C"/>
</dbReference>
<reference evidence="4 5" key="1">
    <citation type="submission" date="2024-04" db="EMBL/GenBank/DDBJ databases">
        <authorList>
            <person name="Cremers G."/>
        </authorList>
    </citation>
    <scope>NUCLEOTIDE SEQUENCE [LARGE SCALE GENOMIC DNA]</scope>
    <source>
        <strain evidence="4">MeCH1-AG</strain>
    </source>
</reference>
<dbReference type="Pfam" id="PF08447">
    <property type="entry name" value="PAS_3"/>
    <property type="match status" value="1"/>
</dbReference>
<dbReference type="SMART" id="SM00086">
    <property type="entry name" value="PAC"/>
    <property type="match status" value="4"/>
</dbReference>
<dbReference type="PANTHER" id="PTHR43156:SF2">
    <property type="entry name" value="STAGE II SPORULATION PROTEIN E"/>
    <property type="match status" value="1"/>
</dbReference>
<dbReference type="Pfam" id="PF00989">
    <property type="entry name" value="PAS"/>
    <property type="match status" value="2"/>
</dbReference>
<gene>
    <name evidence="4" type="ORF">MECH1_V1_0418</name>
</gene>
<dbReference type="InterPro" id="IPR001610">
    <property type="entry name" value="PAC"/>
</dbReference>
<dbReference type="InterPro" id="IPR000014">
    <property type="entry name" value="PAS"/>
</dbReference>
<dbReference type="InterPro" id="IPR052016">
    <property type="entry name" value="Bact_Sigma-Reg"/>
</dbReference>
<keyword evidence="5" id="KW-1185">Reference proteome</keyword>
<evidence type="ECO:0000256" key="1">
    <source>
        <dbReference type="ARBA" id="ARBA00022801"/>
    </source>
</evidence>
<dbReference type="Gene3D" id="3.30.450.20">
    <property type="entry name" value="PAS domain"/>
    <property type="match status" value="5"/>
</dbReference>
<feature type="domain" description="PAS" evidence="2">
    <location>
        <begin position="21"/>
        <end position="69"/>
    </location>
</feature>
<dbReference type="Pfam" id="PF07228">
    <property type="entry name" value="SpoIIE"/>
    <property type="match status" value="1"/>
</dbReference>
<dbReference type="SUPFAM" id="SSF55785">
    <property type="entry name" value="PYP-like sensor domain (PAS domain)"/>
    <property type="match status" value="5"/>
</dbReference>
<evidence type="ECO:0000259" key="3">
    <source>
        <dbReference type="PROSITE" id="PS50113"/>
    </source>
</evidence>
<feature type="domain" description="PAS" evidence="2">
    <location>
        <begin position="515"/>
        <end position="588"/>
    </location>
</feature>
<dbReference type="InterPro" id="IPR001932">
    <property type="entry name" value="PPM-type_phosphatase-like_dom"/>
</dbReference>
<dbReference type="InterPro" id="IPR013655">
    <property type="entry name" value="PAS_fold_3"/>
</dbReference>
<dbReference type="Pfam" id="PF13426">
    <property type="entry name" value="PAS_9"/>
    <property type="match status" value="2"/>
</dbReference>
<dbReference type="InterPro" id="IPR036457">
    <property type="entry name" value="PPM-type-like_dom_sf"/>
</dbReference>
<sequence>MRSSESDALEPAPSIRPSIGMPNLWRAVLDSCERGLCVLDGEGRLLAMNRAAESLLGWREDELQGRKVVDQAANRPLAPCPASGDPAPGWLDGDKLSWRRRDGSTIELGCTRETFRESDTSLSLLQLRLEPARRVDGAVCHIEANFRAILDTITDGVIVIDELGIIQLFNPGAERVFGYRRDEAIGRNVKFLMPEPDRSRHDQYLANYRRTGIRKIIGIGREVVGQRKDGTLFPLYLSIGELRQGGQRLFVGITRDLTRRKQDEEKLLILSRALDQSPVAIVIIDLDGRIEQVNQGFSRLTGYAADEVIGQNLRLLQTSDSAAAIYRELWDALRTGKEWHGEIQDRKKNGELYWAMETVTPILDGAGRVTRYLALQQDITQWKRDREALQESEQRFRHVAQIVGEWLWEQDPDGRYTYSSAAVQEILGYAPEEIVGRSYLDLLTEQDRSMWREQLPPLNHLGEPFRKFVNHYRHRDGHEVFTESSGAPLFGPDGRVVKWRGVDMDITARKRFEDALRLRDRAIEAANVGIVIADALQPHYPNIYVNPALARITGYGREELIGRSLKILQGPETSEEAKNKIRKALREGTYCEVVLQNYRKDGTPFWNELLLSPVRDESGTVTHYIGIQTDVTARRRAEEERRDLEIAKHIQLSLLPKAPLRLRGIEIAGCCVPATHVGGDYFDFFRSGDNLDVVIADVSGHSVGAALIMAEMRSTLKAEIRRERDEQPHNAAELLNALNDVMFSDLSGADLFITMFYLRYELGTRRLRYANAGHNRALLLRRNAAECQQLDADGLILGVSRKVAFEEKGLLLERGDSLLLYTDGAVEAQDEHGNFFGLCRLARAFVAHRALPPEALLDRLMEELRQFRGAGTFDDDISMVALKVT</sequence>
<feature type="domain" description="PAC" evidence="3">
    <location>
        <begin position="219"/>
        <end position="269"/>
    </location>
</feature>
<feature type="domain" description="PAS" evidence="2">
    <location>
        <begin position="142"/>
        <end position="195"/>
    </location>
</feature>
<feature type="domain" description="PAS" evidence="2">
    <location>
        <begin position="270"/>
        <end position="336"/>
    </location>
</feature>
<dbReference type="CDD" id="cd00130">
    <property type="entry name" value="PAS"/>
    <property type="match status" value="5"/>
</dbReference>
<dbReference type="SMART" id="SM00091">
    <property type="entry name" value="PAS"/>
    <property type="match status" value="5"/>
</dbReference>
<dbReference type="InterPro" id="IPR013767">
    <property type="entry name" value="PAS_fold"/>
</dbReference>
<dbReference type="PANTHER" id="PTHR43156">
    <property type="entry name" value="STAGE II SPORULATION PROTEIN E-RELATED"/>
    <property type="match status" value="1"/>
</dbReference>
<dbReference type="PROSITE" id="PS50113">
    <property type="entry name" value="PAC"/>
    <property type="match status" value="4"/>
</dbReference>
<dbReference type="Proteomes" id="UP001497493">
    <property type="component" value="Chromosome"/>
</dbReference>
<dbReference type="InterPro" id="IPR035965">
    <property type="entry name" value="PAS-like_dom_sf"/>
</dbReference>
<protein>
    <submittedName>
        <fullName evidence="4">Sensory box protein</fullName>
    </submittedName>
</protein>
<dbReference type="PROSITE" id="PS50112">
    <property type="entry name" value="PAS"/>
    <property type="match status" value="5"/>
</dbReference>
<keyword evidence="1" id="KW-0378">Hydrolase</keyword>
<feature type="domain" description="PAC" evidence="3">
    <location>
        <begin position="339"/>
        <end position="391"/>
    </location>
</feature>
<feature type="domain" description="PAC" evidence="3">
    <location>
        <begin position="589"/>
        <end position="643"/>
    </location>
</feature>
<dbReference type="SMART" id="SM00331">
    <property type="entry name" value="PP2C_SIG"/>
    <property type="match status" value="1"/>
</dbReference>
<dbReference type="NCBIfam" id="TIGR00229">
    <property type="entry name" value="sensory_box"/>
    <property type="match status" value="5"/>
</dbReference>
<evidence type="ECO:0000259" key="2">
    <source>
        <dbReference type="PROSITE" id="PS50112"/>
    </source>
</evidence>
<feature type="domain" description="PAS" evidence="2">
    <location>
        <begin position="392"/>
        <end position="455"/>
    </location>
</feature>